<feature type="compositionally biased region" description="Basic and acidic residues" evidence="1">
    <location>
        <begin position="255"/>
        <end position="271"/>
    </location>
</feature>
<dbReference type="FunCoup" id="G8JN07">
    <property type="interactions" value="142"/>
</dbReference>
<reference evidence="3" key="1">
    <citation type="journal article" date="2012" name="G3 (Bethesda)">
        <title>Pichia sorbitophila, an interspecies yeast hybrid reveals early steps of genome resolution following polyploidization.</title>
        <authorList>
            <person name="Leh Louis V."/>
            <person name="Despons L."/>
            <person name="Friedrich A."/>
            <person name="Martin T."/>
            <person name="Durrens P."/>
            <person name="Casaregola S."/>
            <person name="Neuveglise C."/>
            <person name="Fairhead C."/>
            <person name="Marck C."/>
            <person name="Cruz J.A."/>
            <person name="Straub M.L."/>
            <person name="Kugler V."/>
            <person name="Sacerdot C."/>
            <person name="Uzunov Z."/>
            <person name="Thierry A."/>
            <person name="Weiss S."/>
            <person name="Bleykasten C."/>
            <person name="De Montigny J."/>
            <person name="Jacques N."/>
            <person name="Jung P."/>
            <person name="Lemaire M."/>
            <person name="Mallet S."/>
            <person name="Morel G."/>
            <person name="Richard G.F."/>
            <person name="Sarkar A."/>
            <person name="Savel G."/>
            <person name="Schacherer J."/>
            <person name="Seret M.L."/>
            <person name="Talla E."/>
            <person name="Samson G."/>
            <person name="Jubin C."/>
            <person name="Poulain J."/>
            <person name="Vacherie B."/>
            <person name="Barbe V."/>
            <person name="Pelletier E."/>
            <person name="Sherman D.J."/>
            <person name="Westhof E."/>
            <person name="Weissenbach J."/>
            <person name="Baret P.V."/>
            <person name="Wincker P."/>
            <person name="Gaillardin C."/>
            <person name="Dujon B."/>
            <person name="Souciet J.L."/>
        </authorList>
    </citation>
    <scope>NUCLEOTIDE SEQUENCE [LARGE SCALE GENOMIC DNA]</scope>
    <source>
        <strain evidence="3">CBS 270.75 / DBVPG 7215 / KCTC 17166 / NRRL Y-17582</strain>
    </source>
</reference>
<evidence type="ECO:0000256" key="1">
    <source>
        <dbReference type="SAM" id="MobiDB-lite"/>
    </source>
</evidence>
<dbReference type="EMBL" id="CP002497">
    <property type="protein sequence ID" value="AET37471.1"/>
    <property type="molecule type" value="Genomic_DNA"/>
</dbReference>
<sequence length="302" mass="34847">MFGLRNSPCCVFEPFALQRPVYKRRCLEEPRRNRMSRCYNSSGDLNYDVKEQKDQYVISLYKPVSAKAIDEAVRQRLMERRERRKVHEPRYDVISDFFGNQYYVQRHEEQEGEDQILEEVVRDIDTEKFGKQLARREFQDYHITLSHDGYVLLIESACDKIRREFELERPLEDVRVLGFEMAGANVAVLKLGLEKMTEAESPSYNKREAVEQIPITVHCSQSVTGNQTTGFTKSARSTAESKMGNRNWTDGLLSKSKELPIKARESAKNVDKNQQNASDKARVLEQKKKGSSTGKGACQKTC</sequence>
<dbReference type="eggNOG" id="ENOG502S308">
    <property type="taxonomic scope" value="Eukaryota"/>
</dbReference>
<dbReference type="HOGENOM" id="CLU_921432_0_0_1"/>
<dbReference type="RefSeq" id="XP_003644288.1">
    <property type="nucleotide sequence ID" value="XM_003644240.1"/>
</dbReference>
<dbReference type="AlphaFoldDB" id="G8JN07"/>
<dbReference type="InParanoid" id="G8JN07"/>
<dbReference type="STRING" id="931890.G8JN07"/>
<dbReference type="GeneID" id="11469631"/>
<name>G8JN07_ERECY</name>
<feature type="compositionally biased region" description="Polar residues" evidence="1">
    <location>
        <begin position="226"/>
        <end position="248"/>
    </location>
</feature>
<dbReference type="Proteomes" id="UP000006790">
    <property type="component" value="Chromosome 1"/>
</dbReference>
<protein>
    <submittedName>
        <fullName evidence="2">Uncharacterized protein</fullName>
    </submittedName>
</protein>
<accession>G8JN07</accession>
<feature type="region of interest" description="Disordered" evidence="1">
    <location>
        <begin position="226"/>
        <end position="302"/>
    </location>
</feature>
<dbReference type="KEGG" id="erc:Ecym_1224"/>
<organism evidence="2 3">
    <name type="scientific">Eremothecium cymbalariae (strain CBS 270.75 / DBVPG 7215 / KCTC 17166 / NRRL Y-17582)</name>
    <name type="common">Yeast</name>
    <dbReference type="NCBI Taxonomy" id="931890"/>
    <lineage>
        <taxon>Eukaryota</taxon>
        <taxon>Fungi</taxon>
        <taxon>Dikarya</taxon>
        <taxon>Ascomycota</taxon>
        <taxon>Saccharomycotina</taxon>
        <taxon>Saccharomycetes</taxon>
        <taxon>Saccharomycetales</taxon>
        <taxon>Saccharomycetaceae</taxon>
        <taxon>Eremothecium</taxon>
    </lineage>
</organism>
<evidence type="ECO:0000313" key="3">
    <source>
        <dbReference type="Proteomes" id="UP000006790"/>
    </source>
</evidence>
<proteinExistence type="predicted"/>
<feature type="compositionally biased region" description="Basic and acidic residues" evidence="1">
    <location>
        <begin position="279"/>
        <end position="288"/>
    </location>
</feature>
<gene>
    <name evidence="2" type="ordered locus">Ecym_1224</name>
</gene>
<keyword evidence="3" id="KW-1185">Reference proteome</keyword>
<evidence type="ECO:0000313" key="2">
    <source>
        <dbReference type="EMBL" id="AET37471.1"/>
    </source>
</evidence>
<dbReference type="OrthoDB" id="4067212at2759"/>